<dbReference type="Proteomes" id="UP000310168">
    <property type="component" value="Unassembled WGS sequence"/>
</dbReference>
<feature type="region of interest" description="Disordered" evidence="1">
    <location>
        <begin position="30"/>
        <end position="52"/>
    </location>
</feature>
<reference evidence="2 3" key="1">
    <citation type="journal article" date="2019" name="Anaerobe">
        <title>Brachyspira catarrhinii sp. nov., an anaerobic intestinal spirochaete isolated from vervet monkeys may have been misidentified as Brachyspira aalborgi in previous studies.</title>
        <authorList>
            <person name="Phillips N.D."/>
            <person name="La T."/>
            <person name="Hampson D.J."/>
        </authorList>
    </citation>
    <scope>NUCLEOTIDE SEQUENCE [LARGE SCALE GENOMIC DNA]</scope>
    <source>
        <strain evidence="2 3">Z12</strain>
    </source>
</reference>
<accession>A0ABY2TWE8</accession>
<evidence type="ECO:0000256" key="1">
    <source>
        <dbReference type="SAM" id="MobiDB-lite"/>
    </source>
</evidence>
<comment type="caution">
    <text evidence="2">The sequence shown here is derived from an EMBL/GenBank/DDBJ whole genome shotgun (WGS) entry which is preliminary data.</text>
</comment>
<dbReference type="RefSeq" id="WP_137997579.1">
    <property type="nucleotide sequence ID" value="NZ_SJDU01000037.1"/>
</dbReference>
<evidence type="ECO:0000313" key="2">
    <source>
        <dbReference type="EMBL" id="TKZ35967.1"/>
    </source>
</evidence>
<dbReference type="PROSITE" id="PS51257">
    <property type="entry name" value="PROKAR_LIPOPROTEIN"/>
    <property type="match status" value="1"/>
</dbReference>
<keyword evidence="3" id="KW-1185">Reference proteome</keyword>
<organism evidence="2 3">
    <name type="scientific">Brachyspira catarrhinii</name>
    <dbReference type="NCBI Taxonomy" id="2528966"/>
    <lineage>
        <taxon>Bacteria</taxon>
        <taxon>Pseudomonadati</taxon>
        <taxon>Spirochaetota</taxon>
        <taxon>Spirochaetia</taxon>
        <taxon>Brachyspirales</taxon>
        <taxon>Brachyspiraceae</taxon>
        <taxon>Brachyspira</taxon>
    </lineage>
</organism>
<protein>
    <recommendedName>
        <fullName evidence="4">Exo-alpha-sialidase</fullName>
    </recommendedName>
</protein>
<name>A0ABY2TWE8_9SPIR</name>
<evidence type="ECO:0008006" key="4">
    <source>
        <dbReference type="Google" id="ProtNLM"/>
    </source>
</evidence>
<evidence type="ECO:0000313" key="3">
    <source>
        <dbReference type="Proteomes" id="UP000310168"/>
    </source>
</evidence>
<dbReference type="Gene3D" id="2.120.10.10">
    <property type="match status" value="1"/>
</dbReference>
<dbReference type="EMBL" id="SJDU01000037">
    <property type="protein sequence ID" value="TKZ35967.1"/>
    <property type="molecule type" value="Genomic_DNA"/>
</dbReference>
<proteinExistence type="predicted"/>
<sequence length="496" mass="53017">MSKKYFTKRLIVLATVLLLAWVGISCKSKKPTEGGFELERPDDKVTNVGGSDGMLNEEQKAGYNNEMLHIRLLADSMDGEAYYRSPVVVTYNDNKGIAMFLEKRYGAGGVDDVGVDGNARVDIIYFANNRGGNELNYGEGSGNIVGLGSSAKNDFTLSKASAVVFANGNEITVVAASGSGAMPERNGLVSEVKIIKGTAGSDSITWSSDWTDLNITYTPDGASEALTGSEAIKAYVGEKVNANYNSIYTRWGKGKIDGQKFVLPLTLIQKNGTANVTQGLLVLYSEDAGATWKFGPSHNFDQNTYKIATGLSVSGTTVTLAAVPNVTKDKVAKPIGIYTATLEDASAAKKDITQAGQSSFNDSENNFEIAKGTDGSAYFINTRNRTGQYMNGFVINELLTLAVLSDADKLQENSAMQMSKACGIGSVAVLKDGTIVTVAEEAFAEGSGEGENRFNVVQRRFTRGYLDARVVNNESKIRVDDEYYNPNLGGLGGGNN</sequence>
<gene>
    <name evidence="2" type="ORF">EZH24_02620</name>
</gene>